<dbReference type="OrthoDB" id="4016818at2"/>
<keyword evidence="3" id="KW-1185">Reference proteome</keyword>
<dbReference type="InterPro" id="IPR000182">
    <property type="entry name" value="GNAT_dom"/>
</dbReference>
<name>A0A089L801_PAEBO</name>
<evidence type="ECO:0000313" key="2">
    <source>
        <dbReference type="EMBL" id="AIQ57621.1"/>
    </source>
</evidence>
<dbReference type="SUPFAM" id="SSF55729">
    <property type="entry name" value="Acyl-CoA N-acyltransferases (Nat)"/>
    <property type="match status" value="1"/>
</dbReference>
<dbReference type="KEGG" id="pbd:PBOR_12295"/>
<dbReference type="HOGENOM" id="CLU_118578_0_0_9"/>
<dbReference type="GO" id="GO:0016747">
    <property type="term" value="F:acyltransferase activity, transferring groups other than amino-acyl groups"/>
    <property type="evidence" value="ECO:0007669"/>
    <property type="project" value="InterPro"/>
</dbReference>
<gene>
    <name evidence="2" type="ORF">PBOR_12295</name>
</gene>
<organism evidence="2 3">
    <name type="scientific">Paenibacillus borealis</name>
    <dbReference type="NCBI Taxonomy" id="160799"/>
    <lineage>
        <taxon>Bacteria</taxon>
        <taxon>Bacillati</taxon>
        <taxon>Bacillota</taxon>
        <taxon>Bacilli</taxon>
        <taxon>Bacillales</taxon>
        <taxon>Paenibacillaceae</taxon>
        <taxon>Paenibacillus</taxon>
    </lineage>
</organism>
<dbReference type="Gene3D" id="3.40.630.30">
    <property type="match status" value="1"/>
</dbReference>
<dbReference type="RefSeq" id="WP_042211826.1">
    <property type="nucleotide sequence ID" value="NZ_CP009285.1"/>
</dbReference>
<accession>A0A089L801</accession>
<proteinExistence type="predicted"/>
<dbReference type="AlphaFoldDB" id="A0A089L801"/>
<dbReference type="Proteomes" id="UP000029518">
    <property type="component" value="Chromosome"/>
</dbReference>
<dbReference type="PROSITE" id="PS51186">
    <property type="entry name" value="GNAT"/>
    <property type="match status" value="1"/>
</dbReference>
<dbReference type="Pfam" id="PF00583">
    <property type="entry name" value="Acetyltransf_1"/>
    <property type="match status" value="1"/>
</dbReference>
<evidence type="ECO:0000259" key="1">
    <source>
        <dbReference type="PROSITE" id="PS51186"/>
    </source>
</evidence>
<dbReference type="EMBL" id="CP009285">
    <property type="protein sequence ID" value="AIQ57621.1"/>
    <property type="molecule type" value="Genomic_DNA"/>
</dbReference>
<feature type="domain" description="N-acetyltransferase" evidence="1">
    <location>
        <begin position="26"/>
        <end position="159"/>
    </location>
</feature>
<protein>
    <submittedName>
        <fullName evidence="2">GNAT family acetyltransferase</fullName>
    </submittedName>
</protein>
<evidence type="ECO:0000313" key="3">
    <source>
        <dbReference type="Proteomes" id="UP000029518"/>
    </source>
</evidence>
<dbReference type="InterPro" id="IPR016181">
    <property type="entry name" value="Acyl_CoA_acyltransferase"/>
</dbReference>
<sequence>MPDMLVKLYDLPDNSALLERLRGEGIAIKRAMTGDKQAIVDFVGLHFTNSWRNECETAFSHLPVHCYIAVKQGEVIGFACHDVVVKNFFGPTGVLEEYRGLGIGKALLLECLSAMHRNGYGYAIIGWVVDAVPFYEKSVGAIAVPDSFPGVFRDLISMD</sequence>
<dbReference type="CDD" id="cd04301">
    <property type="entry name" value="NAT_SF"/>
    <property type="match status" value="1"/>
</dbReference>
<reference evidence="2" key="1">
    <citation type="submission" date="2014-08" db="EMBL/GenBank/DDBJ databases">
        <title>Comparative genomics of the Paenibacillus odorifer group.</title>
        <authorList>
            <person name="den Bakker H.C."/>
            <person name="Tsai Y.-C.Y.-C."/>
            <person name="Martin N."/>
            <person name="Korlach J."/>
            <person name="Wiedmann M."/>
        </authorList>
    </citation>
    <scope>NUCLEOTIDE SEQUENCE [LARGE SCALE GENOMIC DNA]</scope>
    <source>
        <strain evidence="2">DSM 13188</strain>
    </source>
</reference>